<dbReference type="Pfam" id="PF00028">
    <property type="entry name" value="Cadherin"/>
    <property type="match status" value="1"/>
</dbReference>
<dbReference type="Gene3D" id="2.60.40.60">
    <property type="entry name" value="Cadherins"/>
    <property type="match status" value="2"/>
</dbReference>
<dbReference type="GO" id="GO:0016020">
    <property type="term" value="C:membrane"/>
    <property type="evidence" value="ECO:0007669"/>
    <property type="project" value="InterPro"/>
</dbReference>
<proteinExistence type="predicted"/>
<organism evidence="5 6">
    <name type="scientific">Gongylonema pulchrum</name>
    <dbReference type="NCBI Taxonomy" id="637853"/>
    <lineage>
        <taxon>Eukaryota</taxon>
        <taxon>Metazoa</taxon>
        <taxon>Ecdysozoa</taxon>
        <taxon>Nematoda</taxon>
        <taxon>Chromadorea</taxon>
        <taxon>Rhabditida</taxon>
        <taxon>Spirurina</taxon>
        <taxon>Spiruromorpha</taxon>
        <taxon>Spiruroidea</taxon>
        <taxon>Gongylonematidae</taxon>
        <taxon>Gongylonema</taxon>
    </lineage>
</organism>
<evidence type="ECO:0000313" key="6">
    <source>
        <dbReference type="Proteomes" id="UP000271098"/>
    </source>
</evidence>
<name>A0A3P7MWV6_9BILA</name>
<dbReference type="AlphaFoldDB" id="A0A3P7MWV6"/>
<evidence type="ECO:0000313" key="5">
    <source>
        <dbReference type="EMBL" id="VDN34284.1"/>
    </source>
</evidence>
<keyword evidence="2" id="KW-1133">Transmembrane helix</keyword>
<dbReference type="InterPro" id="IPR015919">
    <property type="entry name" value="Cadherin-like_sf"/>
</dbReference>
<keyword evidence="1" id="KW-0812">Transmembrane</keyword>
<accession>A0A3P7MWV6</accession>
<protein>
    <recommendedName>
        <fullName evidence="4">Cadherin domain-containing protein</fullName>
    </recommendedName>
</protein>
<evidence type="ECO:0000256" key="2">
    <source>
        <dbReference type="ARBA" id="ARBA00022989"/>
    </source>
</evidence>
<feature type="domain" description="Cadherin" evidence="4">
    <location>
        <begin position="120"/>
        <end position="178"/>
    </location>
</feature>
<dbReference type="PANTHER" id="PTHR24026">
    <property type="entry name" value="FAT ATYPICAL CADHERIN-RELATED"/>
    <property type="match status" value="1"/>
</dbReference>
<gene>
    <name evidence="5" type="ORF">GPUH_LOCUS19646</name>
</gene>
<keyword evidence="2" id="KW-0472">Membrane</keyword>
<sequence>MVYQLFLDASLPEREPSPYFAIDSAMGLVRLKKALDYDDDTQPKHHQLKVYSLSDDHFKINDRGEISARKRLDADQNRERFYIYRFNVTATDRGEPPLSSTAAVHIRTENTNDEAPIFIPTGNYQAYVAEDAQGGTPVVQIQAIDPDRDQVFYAFLLPNGNEAVSTGLFEIDRDTGRLFRNFFFEFLLLLY</sequence>
<dbReference type="GO" id="GO:0005509">
    <property type="term" value="F:calcium ion binding"/>
    <property type="evidence" value="ECO:0007669"/>
    <property type="project" value="UniProtKB-UniRule"/>
</dbReference>
<dbReference type="SUPFAM" id="SSF49313">
    <property type="entry name" value="Cadherin-like"/>
    <property type="match status" value="2"/>
</dbReference>
<dbReference type="PRINTS" id="PR00205">
    <property type="entry name" value="CADHERIN"/>
</dbReference>
<dbReference type="PANTHER" id="PTHR24026:SF133">
    <property type="entry name" value="CADHERIN-RELATED FAMILY MEMBER 2"/>
    <property type="match status" value="1"/>
</dbReference>
<reference evidence="5 6" key="1">
    <citation type="submission" date="2018-11" db="EMBL/GenBank/DDBJ databases">
        <authorList>
            <consortium name="Pathogen Informatics"/>
        </authorList>
    </citation>
    <scope>NUCLEOTIDE SEQUENCE [LARGE SCALE GENOMIC DNA]</scope>
</reference>
<dbReference type="SMART" id="SM00112">
    <property type="entry name" value="CA"/>
    <property type="match status" value="1"/>
</dbReference>
<keyword evidence="6" id="KW-1185">Reference proteome</keyword>
<evidence type="ECO:0000256" key="3">
    <source>
        <dbReference type="PROSITE-ProRule" id="PRU00043"/>
    </source>
</evidence>
<evidence type="ECO:0000259" key="4">
    <source>
        <dbReference type="PROSITE" id="PS50268"/>
    </source>
</evidence>
<dbReference type="GO" id="GO:0007156">
    <property type="term" value="P:homophilic cell adhesion via plasma membrane adhesion molecules"/>
    <property type="evidence" value="ECO:0007669"/>
    <property type="project" value="InterPro"/>
</dbReference>
<feature type="domain" description="Cadherin" evidence="4">
    <location>
        <begin position="34"/>
        <end position="118"/>
    </location>
</feature>
<keyword evidence="3" id="KW-0106">Calcium</keyword>
<evidence type="ECO:0000256" key="1">
    <source>
        <dbReference type="ARBA" id="ARBA00022692"/>
    </source>
</evidence>
<dbReference type="CDD" id="cd11304">
    <property type="entry name" value="Cadherin_repeat"/>
    <property type="match status" value="2"/>
</dbReference>
<dbReference type="OrthoDB" id="6079678at2759"/>
<dbReference type="PROSITE" id="PS50268">
    <property type="entry name" value="CADHERIN_2"/>
    <property type="match status" value="2"/>
</dbReference>
<dbReference type="EMBL" id="UYRT01088900">
    <property type="protein sequence ID" value="VDN34284.1"/>
    <property type="molecule type" value="Genomic_DNA"/>
</dbReference>
<dbReference type="Proteomes" id="UP000271098">
    <property type="component" value="Unassembled WGS sequence"/>
</dbReference>
<dbReference type="InterPro" id="IPR002126">
    <property type="entry name" value="Cadherin-like_dom"/>
</dbReference>